<name>A0AAF0Y195_9TREE</name>
<dbReference type="GeneID" id="87805021"/>
<gene>
    <name evidence="1" type="ORF">LOC62_01G001767</name>
</gene>
<sequence>MDRTVHGAGRLITNRTASTAYPEAVTSWTPLLNTALRISSELERDRHLSLAMWPLDGVCTIAFLRVRSGCNPDPNNTAGGPSTASVVHFNWPKYDTTSRTMIKFNLLNWETIADTLRSASYDVLNGNTDVFQISGDRTL</sequence>
<dbReference type="Proteomes" id="UP000827549">
    <property type="component" value="Chromosome 1"/>
</dbReference>
<evidence type="ECO:0000313" key="1">
    <source>
        <dbReference type="EMBL" id="WOO78215.1"/>
    </source>
</evidence>
<keyword evidence="2" id="KW-1185">Reference proteome</keyword>
<accession>A0AAF0Y195</accession>
<protein>
    <submittedName>
        <fullName evidence="1">Uncharacterized protein</fullName>
    </submittedName>
</protein>
<organism evidence="1 2">
    <name type="scientific">Vanrija pseudolonga</name>
    <dbReference type="NCBI Taxonomy" id="143232"/>
    <lineage>
        <taxon>Eukaryota</taxon>
        <taxon>Fungi</taxon>
        <taxon>Dikarya</taxon>
        <taxon>Basidiomycota</taxon>
        <taxon>Agaricomycotina</taxon>
        <taxon>Tremellomycetes</taxon>
        <taxon>Trichosporonales</taxon>
        <taxon>Trichosporonaceae</taxon>
        <taxon>Vanrija</taxon>
    </lineage>
</organism>
<dbReference type="AlphaFoldDB" id="A0AAF0Y195"/>
<evidence type="ECO:0000313" key="2">
    <source>
        <dbReference type="Proteomes" id="UP000827549"/>
    </source>
</evidence>
<proteinExistence type="predicted"/>
<dbReference type="RefSeq" id="XP_062624247.1">
    <property type="nucleotide sequence ID" value="XM_062768263.1"/>
</dbReference>
<reference evidence="1" key="1">
    <citation type="submission" date="2023-10" db="EMBL/GenBank/DDBJ databases">
        <authorList>
            <person name="Noh H."/>
        </authorList>
    </citation>
    <scope>NUCLEOTIDE SEQUENCE</scope>
    <source>
        <strain evidence="1">DUCC4014</strain>
    </source>
</reference>
<dbReference type="EMBL" id="CP086714">
    <property type="protein sequence ID" value="WOO78215.1"/>
    <property type="molecule type" value="Genomic_DNA"/>
</dbReference>